<dbReference type="PANTHER" id="PTHR32552">
    <property type="entry name" value="FERRICHROME IRON RECEPTOR-RELATED"/>
    <property type="match status" value="1"/>
</dbReference>
<name>A0A5C6Q9F7_9GAMM</name>
<evidence type="ECO:0000256" key="5">
    <source>
        <dbReference type="ARBA" id="ARBA00022692"/>
    </source>
</evidence>
<keyword evidence="2 11" id="KW-0813">Transport</keyword>
<evidence type="ECO:0000259" key="14">
    <source>
        <dbReference type="Pfam" id="PF00593"/>
    </source>
</evidence>
<accession>A0A5C6Q9F7</accession>
<sequence length="794" mass="86510">MMNILPIAKSIIAISVTSALLVNNVAAEELNESAVDTKDVEVIEVRGGQRVKTLREVPASVSVISGESLSQMKINKLDDLSQSLPNVSISENAVQDTISIRGVNSDLQAGGEQSVGIFLDGVYHGRGVQSRFSFMDVDAIEVLRGPQGSLFGKNTVGGVISILPAQPKDYFEAKLTAAYEFEYEKVDYSGYVTGALNESGSLTGRFAFKGSNSEEGWVENEANGETMPTKEDSALRGILNWQVNDDFKINLRAENGTFETKGAPYEILYLEDSQPITGLARMFGAEANIDGKTNISNGNYPGLGFNGEETPYFMDANFSEYALKSDYKIDQGTISATIAQSNLDFVRSQDADFGPLPVIQFSESEDYEQNSVELRFVSGDNDDFEYLFGVFWQNSDLLVDAVADFATAPGTPVAGAFPIPIEHAVTSRFNELEQETDSLALFGQVTFGLTESLKLELSGRYSKEEKTGRQTVEVYGGTGDGSKSGLPLTNPTELFIWSQAIMEAYPHSVPVSREENLFSPSASLTWLASDTASFYVSVSKGFKGGGFNAIAMSPDLDEIEYENEEAISSEIGGKFEFFDGTVLLNTAVFNVAYDNMQTTLFTGGTTFVVENAAKATSRGLEAELRWLINDEFTLDANLGYIDFEFDDYKNAGCTAQQVIDSGLTGSACAAAGLNDLSGKTNQDVPEITLSLSLQHEFAINEYVVTSRVDSNYVDDFFATADLDPITVQDAYIVWNAAISVASPDGLWKTDLIFKNITDESYFYYANDVPLFAGSQFASFSQPSTVTLQFSYLFE</sequence>
<keyword evidence="17" id="KW-1185">Reference proteome</keyword>
<evidence type="ECO:0000256" key="7">
    <source>
        <dbReference type="ARBA" id="ARBA00023065"/>
    </source>
</evidence>
<evidence type="ECO:0000256" key="6">
    <source>
        <dbReference type="ARBA" id="ARBA00023004"/>
    </source>
</evidence>
<evidence type="ECO:0000313" key="16">
    <source>
        <dbReference type="EMBL" id="TWX65596.1"/>
    </source>
</evidence>
<evidence type="ECO:0000256" key="8">
    <source>
        <dbReference type="ARBA" id="ARBA00023077"/>
    </source>
</evidence>
<proteinExistence type="inferred from homology"/>
<evidence type="ECO:0000256" key="12">
    <source>
        <dbReference type="RuleBase" id="RU003357"/>
    </source>
</evidence>
<keyword evidence="16" id="KW-0675">Receptor</keyword>
<keyword evidence="10 11" id="KW-0998">Cell outer membrane</keyword>
<dbReference type="InterPro" id="IPR039426">
    <property type="entry name" value="TonB-dep_rcpt-like"/>
</dbReference>
<evidence type="ECO:0000256" key="2">
    <source>
        <dbReference type="ARBA" id="ARBA00022448"/>
    </source>
</evidence>
<dbReference type="OrthoDB" id="7051185at2"/>
<evidence type="ECO:0000256" key="3">
    <source>
        <dbReference type="ARBA" id="ARBA00022452"/>
    </source>
</evidence>
<keyword evidence="3 11" id="KW-1134">Transmembrane beta strand</keyword>
<comment type="subcellular location">
    <subcellularLocation>
        <location evidence="1 11">Cell outer membrane</location>
        <topology evidence="1 11">Multi-pass membrane protein</topology>
    </subcellularLocation>
</comment>
<keyword evidence="8 12" id="KW-0798">TonB box</keyword>
<comment type="caution">
    <text evidence="16">The sequence shown here is derived from an EMBL/GenBank/DDBJ whole genome shotgun (WGS) entry which is preliminary data.</text>
</comment>
<evidence type="ECO:0000256" key="13">
    <source>
        <dbReference type="SAM" id="SignalP"/>
    </source>
</evidence>
<dbReference type="InterPro" id="IPR012910">
    <property type="entry name" value="Plug_dom"/>
</dbReference>
<organism evidence="16 17">
    <name type="scientific">Colwellia demingiae</name>
    <dbReference type="NCBI Taxonomy" id="89401"/>
    <lineage>
        <taxon>Bacteria</taxon>
        <taxon>Pseudomonadati</taxon>
        <taxon>Pseudomonadota</taxon>
        <taxon>Gammaproteobacteria</taxon>
        <taxon>Alteromonadales</taxon>
        <taxon>Colwelliaceae</taxon>
        <taxon>Colwellia</taxon>
    </lineage>
</organism>
<dbReference type="Pfam" id="PF00593">
    <property type="entry name" value="TonB_dep_Rec_b-barrel"/>
    <property type="match status" value="1"/>
</dbReference>
<evidence type="ECO:0000256" key="1">
    <source>
        <dbReference type="ARBA" id="ARBA00004571"/>
    </source>
</evidence>
<evidence type="ECO:0000313" key="17">
    <source>
        <dbReference type="Proteomes" id="UP000321822"/>
    </source>
</evidence>
<dbReference type="InterPro" id="IPR036942">
    <property type="entry name" value="Beta-barrel_TonB_sf"/>
</dbReference>
<evidence type="ECO:0000256" key="4">
    <source>
        <dbReference type="ARBA" id="ARBA00022496"/>
    </source>
</evidence>
<reference evidence="16 17" key="1">
    <citation type="submission" date="2019-07" db="EMBL/GenBank/DDBJ databases">
        <title>Genomes of sea-ice associated Colwellia species.</title>
        <authorList>
            <person name="Bowman J.P."/>
        </authorList>
    </citation>
    <scope>NUCLEOTIDE SEQUENCE [LARGE SCALE GENOMIC DNA]</scope>
    <source>
        <strain evidence="16 17">ACAM 459</strain>
    </source>
</reference>
<dbReference type="GO" id="GO:0006826">
    <property type="term" value="P:iron ion transport"/>
    <property type="evidence" value="ECO:0007669"/>
    <property type="project" value="UniProtKB-KW"/>
</dbReference>
<dbReference type="InterPro" id="IPR000531">
    <property type="entry name" value="Beta-barrel_TonB"/>
</dbReference>
<dbReference type="PROSITE" id="PS52016">
    <property type="entry name" value="TONB_DEPENDENT_REC_3"/>
    <property type="match status" value="1"/>
</dbReference>
<evidence type="ECO:0000259" key="15">
    <source>
        <dbReference type="Pfam" id="PF07715"/>
    </source>
</evidence>
<dbReference type="Pfam" id="PF07715">
    <property type="entry name" value="Plug"/>
    <property type="match status" value="1"/>
</dbReference>
<feature type="domain" description="TonB-dependent receptor plug" evidence="15">
    <location>
        <begin position="54"/>
        <end position="159"/>
    </location>
</feature>
<dbReference type="SUPFAM" id="SSF56935">
    <property type="entry name" value="Porins"/>
    <property type="match status" value="1"/>
</dbReference>
<keyword evidence="9 11" id="KW-0472">Membrane</keyword>
<feature type="signal peptide" evidence="13">
    <location>
        <begin position="1"/>
        <end position="27"/>
    </location>
</feature>
<keyword evidence="4" id="KW-0410">Iron transport</keyword>
<dbReference type="GO" id="GO:0009279">
    <property type="term" value="C:cell outer membrane"/>
    <property type="evidence" value="ECO:0007669"/>
    <property type="project" value="UniProtKB-SubCell"/>
</dbReference>
<evidence type="ECO:0000256" key="9">
    <source>
        <dbReference type="ARBA" id="ARBA00023136"/>
    </source>
</evidence>
<dbReference type="Gene3D" id="2.40.170.20">
    <property type="entry name" value="TonB-dependent receptor, beta-barrel domain"/>
    <property type="match status" value="1"/>
</dbReference>
<dbReference type="Proteomes" id="UP000321822">
    <property type="component" value="Unassembled WGS sequence"/>
</dbReference>
<keyword evidence="13" id="KW-0732">Signal</keyword>
<dbReference type="EMBL" id="VOLT01000010">
    <property type="protein sequence ID" value="TWX65596.1"/>
    <property type="molecule type" value="Genomic_DNA"/>
</dbReference>
<keyword evidence="6" id="KW-0408">Iron</keyword>
<protein>
    <submittedName>
        <fullName evidence="16">TonB-dependent receptor</fullName>
    </submittedName>
</protein>
<comment type="similarity">
    <text evidence="11 12">Belongs to the TonB-dependent receptor family.</text>
</comment>
<keyword evidence="5 11" id="KW-0812">Transmembrane</keyword>
<dbReference type="AlphaFoldDB" id="A0A5C6Q9F7"/>
<feature type="domain" description="TonB-dependent receptor-like beta-barrel" evidence="14">
    <location>
        <begin position="288"/>
        <end position="739"/>
    </location>
</feature>
<gene>
    <name evidence="16" type="ORF">ESZ36_17525</name>
</gene>
<dbReference type="PANTHER" id="PTHR32552:SF81">
    <property type="entry name" value="TONB-DEPENDENT OUTER MEMBRANE RECEPTOR"/>
    <property type="match status" value="1"/>
</dbReference>
<dbReference type="RefSeq" id="WP_146790265.1">
    <property type="nucleotide sequence ID" value="NZ_VOLT01000010.1"/>
</dbReference>
<feature type="chain" id="PRO_5022826141" evidence="13">
    <location>
        <begin position="28"/>
        <end position="794"/>
    </location>
</feature>
<keyword evidence="7" id="KW-0406">Ion transport</keyword>
<evidence type="ECO:0000256" key="10">
    <source>
        <dbReference type="ARBA" id="ARBA00023237"/>
    </source>
</evidence>
<evidence type="ECO:0000256" key="11">
    <source>
        <dbReference type="PROSITE-ProRule" id="PRU01360"/>
    </source>
</evidence>